<name>A0A6G4XEK6_9ACTN</name>
<dbReference type="AlphaFoldDB" id="A0A6G4XEK6"/>
<sequence length="1218" mass="130024">MAGPQAAVATERVGLRAAEPRGKVPEGKAAAPDVDDARGAGKPPEPIQAAAAAGGMALELPAARAQDSPLTPRLPETPTGLSSSTARRIRGVQARAGAAATAHRRLPGGTSQVGDAREAVTEPAAEGRVRAERTLIAHVHAAPSAEIVALAQRIRQVIRDKRPPDEDALMTAEPEEAAANAGDQLNASIGDEIDTVRGHYGPMNESPEAEAPAKGRELAPQPEAVATVPIDAQAAVPDAVPADAVSLDEDAADSRKKVQDAGMSTPVAELVRTGPVAEARTAQGELDQVAAEDPVKVLAGQKQALARAEGDMAALQARTLAALETSRERTSQGFTVRQAGLVGSEEMMRGAAAAEAQQIFADARALVNAQLKDLPATAMAEWDSAKDVLAGLFRAQLKPVQDRVDARHSGVGGFFVGVWDAVTGLPKWAEDAYAEAEHAFAEGVISKLCGISTMVNAVIAACDLIIEGARARIDGVYAALPETVRAKAEHERAQFDVRLDQLHHEVTAVRDDFTKDLVRSSSAAVDEVRAEISELRTRAGGLLGRIVGAVARFTDDPVKFLIEGLLDVLGIPPASFWAVVARIKSAVRKIADDPLAFATRLLRGLGDGFGLFFQNFGTHMIKGFLSWLLGGVKDVQIPKDLSLRGIVTFFLQLMGITWPNIRKILAKLVGAKNVALAEKVYSMVSLLIEKGPEGIYEMIKEKLDPQSLVDQVVQLAVDFLTSAIIKQATVRILALFNPAGAILQALEAIYRVLKWIFQNAARLFSFVETVVNGITDILAGNTAGFAQAVEKSLATLVAPVVSFLTDYLGLGDLPAIVADKVKSMREWVLGLIERALTWLVDKGRALLAALGIGKKKEKEQPGTPHEKAVREVADELAKPSPEDEGLDYKAIRAKTEQQAATIVVARNESLAAEHVKMSVAFEDPAADAQDQKLDFTVTIAPNNANAKNSKVIPASGPFAGPHKLTRAQPVAGEESHHVPANALGTAIGDLWSDIAAGLRSGWKGDPDAEAVAAALTSRKEAMAKMFPNGEKLSAIMLSQEAHRKHQGVHSKVARADFIDISTNPATKDIILVKRRIKLLLGPLATYVSVNPRTSHWRVFLGDVHEVLSGAAFRDHTMAPQAESAADLTLRYLAQTYTASQLKTRQHLEDHAVKETQQVVERGVNDAYKFSRIAVASAMERTGYGDANKQADAALVELDAVFQETWPKFYEAIEVTFPP</sequence>
<feature type="region of interest" description="Disordered" evidence="1">
    <location>
        <begin position="1"/>
        <end position="52"/>
    </location>
</feature>
<keyword evidence="3" id="KW-1185">Reference proteome</keyword>
<evidence type="ECO:0000313" key="2">
    <source>
        <dbReference type="EMBL" id="NGO75969.1"/>
    </source>
</evidence>
<dbReference type="RefSeq" id="WP_165331480.1">
    <property type="nucleotide sequence ID" value="NZ_JAAKZW010000024.1"/>
</dbReference>
<reference evidence="2 3" key="1">
    <citation type="submission" date="2020-02" db="EMBL/GenBank/DDBJ databases">
        <title>Whole-genome analyses of novel actinobacteria.</title>
        <authorList>
            <person name="Sahin N."/>
            <person name="Tokatli A."/>
        </authorList>
    </citation>
    <scope>NUCLEOTIDE SEQUENCE [LARGE SCALE GENOMIC DNA]</scope>
    <source>
        <strain evidence="2 3">YC504</strain>
    </source>
</reference>
<dbReference type="EMBL" id="JAAKZW010000024">
    <property type="protein sequence ID" value="NGO75969.1"/>
    <property type="molecule type" value="Genomic_DNA"/>
</dbReference>
<feature type="region of interest" description="Disordered" evidence="1">
    <location>
        <begin position="64"/>
        <end position="127"/>
    </location>
</feature>
<protein>
    <submittedName>
        <fullName evidence="2">Uncharacterized protein</fullName>
    </submittedName>
</protein>
<evidence type="ECO:0000313" key="3">
    <source>
        <dbReference type="Proteomes" id="UP000481109"/>
    </source>
</evidence>
<feature type="region of interest" description="Disordered" evidence="1">
    <location>
        <begin position="198"/>
        <end position="220"/>
    </location>
</feature>
<gene>
    <name evidence="2" type="ORF">G6045_09825</name>
</gene>
<evidence type="ECO:0000256" key="1">
    <source>
        <dbReference type="SAM" id="MobiDB-lite"/>
    </source>
</evidence>
<dbReference type="Proteomes" id="UP000481109">
    <property type="component" value="Unassembled WGS sequence"/>
</dbReference>
<feature type="compositionally biased region" description="Low complexity" evidence="1">
    <location>
        <begin position="91"/>
        <end position="101"/>
    </location>
</feature>
<proteinExistence type="predicted"/>
<comment type="caution">
    <text evidence="2">The sequence shown here is derived from an EMBL/GenBank/DDBJ whole genome shotgun (WGS) entry which is preliminary data.</text>
</comment>
<feature type="compositionally biased region" description="Basic and acidic residues" evidence="1">
    <location>
        <begin position="115"/>
        <end position="127"/>
    </location>
</feature>
<accession>A0A6G4XEK6</accession>
<organism evidence="2 3">
    <name type="scientific">Streptomyces mesophilus</name>
    <dbReference type="NCBI Taxonomy" id="1775132"/>
    <lineage>
        <taxon>Bacteria</taxon>
        <taxon>Bacillati</taxon>
        <taxon>Actinomycetota</taxon>
        <taxon>Actinomycetes</taxon>
        <taxon>Kitasatosporales</taxon>
        <taxon>Streptomycetaceae</taxon>
        <taxon>Streptomyces</taxon>
    </lineage>
</organism>